<dbReference type="Proteomes" id="UP000193801">
    <property type="component" value="Unassembled WGS sequence"/>
</dbReference>
<proteinExistence type="predicted"/>
<evidence type="ECO:0008006" key="3">
    <source>
        <dbReference type="Google" id="ProtNLM"/>
    </source>
</evidence>
<dbReference type="RefSeq" id="WP_085099697.1">
    <property type="nucleotide sequence ID" value="NZ_LQPK01000010.1"/>
</dbReference>
<sequence>MTSGQPFRGSEAVKAGSLKKHQLRSQFRAVFPDIYVQRDQQLTFRDRVAAAWLWSHRQGILAGLTAAAWHGSKWVDDDLPIELVWSNVRPPQGLRTYAVALRAEEVMVLAGVPVTTPERTAFDIARRKPLGLAIAHLDALLRATGTKANEVLHIADHHRRARGLRQLERALALVDPGAQSPKETWLRLLLINEGLPRPTAQIPVLIAGGAPVYYLDMGWENPMVAVEYDGEHHRLDRVQYNKDIRRSEDLERLGWIVIRVTAADRPAGIIARVREALAFREGIEPARRSRFGRQDTR</sequence>
<evidence type="ECO:0000313" key="1">
    <source>
        <dbReference type="EMBL" id="ORW32061.1"/>
    </source>
</evidence>
<name>A0ABX3VRL5_9MYCO</name>
<comment type="caution">
    <text evidence="1">The sequence shown here is derived from an EMBL/GenBank/DDBJ whole genome shotgun (WGS) entry which is preliminary data.</text>
</comment>
<dbReference type="EMBL" id="LQPK01000010">
    <property type="protein sequence ID" value="ORW32061.1"/>
    <property type="molecule type" value="Genomic_DNA"/>
</dbReference>
<evidence type="ECO:0000313" key="2">
    <source>
        <dbReference type="Proteomes" id="UP000193801"/>
    </source>
</evidence>
<accession>A0ABX3VRL5</accession>
<reference evidence="1 2" key="1">
    <citation type="journal article" date="2015" name="Emerg. Microbes Infect.">
        <title>Characterization of 17 strains belonging to the Mycobacterium simiae complex and description of Mycobacterium paraense sp. nov.</title>
        <authorList>
            <person name="Fusco da Costa A.R."/>
            <person name="Fedrizzi T."/>
            <person name="Lopes M.L."/>
            <person name="Pecorari M."/>
            <person name="Oliveira da Costa W.L."/>
            <person name="Giacobazzi E."/>
            <person name="da Costa Bahia J.R."/>
            <person name="De Sanctis V."/>
            <person name="Batista Lima K.V."/>
            <person name="Bertorelli R."/>
            <person name="Grottola A."/>
            <person name="Fabio A."/>
            <person name="Mariottini A."/>
            <person name="Ferretti P."/>
            <person name="Di Leva F."/>
            <person name="Fregni Serpini G."/>
            <person name="Tagliazucchi S."/>
            <person name="Rumpianesi F."/>
            <person name="Jousson O."/>
            <person name="Segata N."/>
            <person name="Tortoli E."/>
        </authorList>
    </citation>
    <scope>NUCLEOTIDE SEQUENCE [LARGE SCALE GENOMIC DNA]</scope>
    <source>
        <strain evidence="1 2">FI-07156</strain>
    </source>
</reference>
<dbReference type="InterPro" id="IPR011335">
    <property type="entry name" value="Restrct_endonuc-II-like"/>
</dbReference>
<organism evidence="1 2">
    <name type="scientific">Mycobacterium paraense</name>
    <dbReference type="NCBI Taxonomy" id="767916"/>
    <lineage>
        <taxon>Bacteria</taxon>
        <taxon>Bacillati</taxon>
        <taxon>Actinomycetota</taxon>
        <taxon>Actinomycetes</taxon>
        <taxon>Mycobacteriales</taxon>
        <taxon>Mycobacteriaceae</taxon>
        <taxon>Mycobacterium</taxon>
        <taxon>Mycobacterium simiae complex</taxon>
    </lineage>
</organism>
<gene>
    <name evidence="1" type="ORF">AWB91_13805</name>
</gene>
<protein>
    <recommendedName>
        <fullName evidence="3">DUF559 domain-containing protein</fullName>
    </recommendedName>
</protein>
<keyword evidence="2" id="KW-1185">Reference proteome</keyword>
<dbReference type="Gene3D" id="3.40.960.10">
    <property type="entry name" value="VSR Endonuclease"/>
    <property type="match status" value="1"/>
</dbReference>
<dbReference type="SUPFAM" id="SSF52980">
    <property type="entry name" value="Restriction endonuclease-like"/>
    <property type="match status" value="1"/>
</dbReference>